<comment type="caution">
    <text evidence="1">The sequence shown here is derived from an EMBL/GenBank/DDBJ whole genome shotgun (WGS) entry which is preliminary data.</text>
</comment>
<name>A0A5D4TEA7_9BACI</name>
<gene>
    <name evidence="1" type="ORF">FZC75_04715</name>
</gene>
<protein>
    <submittedName>
        <fullName evidence="1">Uncharacterized protein</fullName>
    </submittedName>
</protein>
<reference evidence="1 2" key="1">
    <citation type="submission" date="2019-08" db="EMBL/GenBank/DDBJ databases">
        <title>Bacillus genomes from the desert of Cuatro Cienegas, Coahuila.</title>
        <authorList>
            <person name="Olmedo-Alvarez G."/>
        </authorList>
    </citation>
    <scope>NUCLEOTIDE SEQUENCE [LARGE SCALE GENOMIC DNA]</scope>
    <source>
        <strain evidence="1 2">CH98b_3T</strain>
    </source>
</reference>
<evidence type="ECO:0000313" key="2">
    <source>
        <dbReference type="Proteomes" id="UP000324517"/>
    </source>
</evidence>
<dbReference type="EMBL" id="VTET01000002">
    <property type="protein sequence ID" value="TYS73635.1"/>
    <property type="molecule type" value="Genomic_DNA"/>
</dbReference>
<organism evidence="1 2">
    <name type="scientific">Sutcliffiella horikoshii</name>
    <dbReference type="NCBI Taxonomy" id="79883"/>
    <lineage>
        <taxon>Bacteria</taxon>
        <taxon>Bacillati</taxon>
        <taxon>Bacillota</taxon>
        <taxon>Bacilli</taxon>
        <taxon>Bacillales</taxon>
        <taxon>Bacillaceae</taxon>
        <taxon>Sutcliffiella</taxon>
    </lineage>
</organism>
<dbReference type="Proteomes" id="UP000324517">
    <property type="component" value="Unassembled WGS sequence"/>
</dbReference>
<sequence>MSEFDFGDEHLKFLFERWKIDEGISETGKQAKINISTADEGFLHVQQIEAKMKKYIGNLERWMEGKASTFGPDFEDDDE</sequence>
<accession>A0A5D4TEA7</accession>
<dbReference type="RefSeq" id="WP_148978596.1">
    <property type="nucleotide sequence ID" value="NZ_JBNILM010000003.1"/>
</dbReference>
<dbReference type="OrthoDB" id="2885529at2"/>
<dbReference type="AlphaFoldDB" id="A0A5D4TEA7"/>
<evidence type="ECO:0000313" key="1">
    <source>
        <dbReference type="EMBL" id="TYS73635.1"/>
    </source>
</evidence>
<proteinExistence type="predicted"/>